<keyword evidence="4 6" id="KW-0810">Translation regulation</keyword>
<dbReference type="PANTHER" id="PTHR34984:SF1">
    <property type="entry name" value="CARBON STORAGE REGULATOR"/>
    <property type="match status" value="1"/>
</dbReference>
<dbReference type="GO" id="GO:0006109">
    <property type="term" value="P:regulation of carbohydrate metabolic process"/>
    <property type="evidence" value="ECO:0007669"/>
    <property type="project" value="InterPro"/>
</dbReference>
<dbReference type="NCBIfam" id="TIGR00202">
    <property type="entry name" value="csrA"/>
    <property type="match status" value="1"/>
</dbReference>
<dbReference type="STRING" id="29354.IO98_19295"/>
<dbReference type="Pfam" id="PF02599">
    <property type="entry name" value="CsrA"/>
    <property type="match status" value="1"/>
</dbReference>
<dbReference type="InterPro" id="IPR003751">
    <property type="entry name" value="CsrA"/>
</dbReference>
<keyword evidence="8" id="KW-1185">Reference proteome</keyword>
<dbReference type="GO" id="GO:0044781">
    <property type="term" value="P:bacterial-type flagellum organization"/>
    <property type="evidence" value="ECO:0007669"/>
    <property type="project" value="UniProtKB-KW"/>
</dbReference>
<comment type="subcellular location">
    <subcellularLocation>
        <location evidence="6">Cytoplasm</location>
    </subcellularLocation>
</comment>
<evidence type="ECO:0000256" key="5">
    <source>
        <dbReference type="ARBA" id="ARBA00022884"/>
    </source>
</evidence>
<accession>A0A084JGN5</accession>
<dbReference type="GO" id="GO:0006402">
    <property type="term" value="P:mRNA catabolic process"/>
    <property type="evidence" value="ECO:0007669"/>
    <property type="project" value="InterPro"/>
</dbReference>
<reference evidence="7 8" key="1">
    <citation type="submission" date="2014-07" db="EMBL/GenBank/DDBJ databases">
        <title>Draft genome of Clostridium celerecrescens 152B isolated from sediments associated with methane hydrate from Krishna Godavari basin.</title>
        <authorList>
            <person name="Honkalas V.S."/>
            <person name="Dabir A.P."/>
            <person name="Arora P."/>
            <person name="Dhakephalkar P.K."/>
        </authorList>
    </citation>
    <scope>NUCLEOTIDE SEQUENCE [LARGE SCALE GENOMIC DNA]</scope>
    <source>
        <strain evidence="7 8">152B</strain>
    </source>
</reference>
<evidence type="ECO:0000256" key="4">
    <source>
        <dbReference type="ARBA" id="ARBA00022845"/>
    </source>
</evidence>
<dbReference type="HAMAP" id="MF_00167">
    <property type="entry name" value="CsrA"/>
    <property type="match status" value="1"/>
</dbReference>
<dbReference type="OrthoDB" id="9809061at2"/>
<dbReference type="GO" id="GO:1902208">
    <property type="term" value="P:regulation of bacterial-type flagellum assembly"/>
    <property type="evidence" value="ECO:0007669"/>
    <property type="project" value="UniProtKB-UniRule"/>
</dbReference>
<name>A0A084JGN5_9FIRM</name>
<proteinExistence type="inferred from homology"/>
<evidence type="ECO:0000256" key="3">
    <source>
        <dbReference type="ARBA" id="ARBA00022795"/>
    </source>
</evidence>
<keyword evidence="3 6" id="KW-1005">Bacterial flagellum biogenesis</keyword>
<evidence type="ECO:0000313" key="7">
    <source>
        <dbReference type="EMBL" id="KEZ88119.1"/>
    </source>
</evidence>
<evidence type="ECO:0000256" key="1">
    <source>
        <dbReference type="ARBA" id="ARBA00022490"/>
    </source>
</evidence>
<keyword evidence="1 6" id="KW-0963">Cytoplasm</keyword>
<dbReference type="AlphaFoldDB" id="A0A084JGN5"/>
<comment type="similarity">
    <text evidence="6">Belongs to the CsrA/RsmA family.</text>
</comment>
<gene>
    <name evidence="6" type="primary">csrA</name>
    <name evidence="7" type="ORF">IO98_19295</name>
</gene>
<dbReference type="EMBL" id="JPME01000026">
    <property type="protein sequence ID" value="KEZ88119.1"/>
    <property type="molecule type" value="Genomic_DNA"/>
</dbReference>
<evidence type="ECO:0000256" key="6">
    <source>
        <dbReference type="HAMAP-Rule" id="MF_00167"/>
    </source>
</evidence>
<protein>
    <recommendedName>
        <fullName evidence="6">Translational regulator CsrA</fullName>
    </recommendedName>
</protein>
<evidence type="ECO:0000313" key="8">
    <source>
        <dbReference type="Proteomes" id="UP000028525"/>
    </source>
</evidence>
<dbReference type="PANTHER" id="PTHR34984">
    <property type="entry name" value="CARBON STORAGE REGULATOR"/>
    <property type="match status" value="1"/>
</dbReference>
<sequence>MLILQRKNNQSLTIGDNINITILEIGNDWVKLAIDAPKEISILRTELLEAASANQEAASSHLNEGSISQIKNLINQSKNSENT</sequence>
<comment type="function">
    <text evidence="6">A translational regulator that binds mRNA to regulate translation initiation and/or mRNA stability. Usually binds in the 5'-UTR at or near the Shine-Dalgarno sequence preventing ribosome-binding, thus repressing translation. Its main target seems to be the major flagellin gene, while its function is anatagonized by FliW.</text>
</comment>
<comment type="caution">
    <text evidence="7">The sequence shown here is derived from an EMBL/GenBank/DDBJ whole genome shotgun (WGS) entry which is preliminary data.</text>
</comment>
<dbReference type="GO" id="GO:0048027">
    <property type="term" value="F:mRNA 5'-UTR binding"/>
    <property type="evidence" value="ECO:0007669"/>
    <property type="project" value="UniProtKB-UniRule"/>
</dbReference>
<dbReference type="Gene3D" id="2.60.40.4380">
    <property type="entry name" value="Translational regulator CsrA"/>
    <property type="match status" value="1"/>
</dbReference>
<dbReference type="Proteomes" id="UP000028525">
    <property type="component" value="Unassembled WGS sequence"/>
</dbReference>
<dbReference type="InterPro" id="IPR036107">
    <property type="entry name" value="CsrA_sf"/>
</dbReference>
<organism evidence="7 8">
    <name type="scientific">Lacrimispora celerecrescens</name>
    <dbReference type="NCBI Taxonomy" id="29354"/>
    <lineage>
        <taxon>Bacteria</taxon>
        <taxon>Bacillati</taxon>
        <taxon>Bacillota</taxon>
        <taxon>Clostridia</taxon>
        <taxon>Lachnospirales</taxon>
        <taxon>Lachnospiraceae</taxon>
        <taxon>Lacrimispora</taxon>
    </lineage>
</organism>
<comment type="subunit">
    <text evidence="6">Homodimer; the beta-strands of each monomer intercalate to form a hydrophobic core, while the alpha-helices form wings that extend away from the core.</text>
</comment>
<evidence type="ECO:0000256" key="2">
    <source>
        <dbReference type="ARBA" id="ARBA00022491"/>
    </source>
</evidence>
<dbReference type="SUPFAM" id="SSF117130">
    <property type="entry name" value="CsrA-like"/>
    <property type="match status" value="1"/>
</dbReference>
<dbReference type="GO" id="GO:0045947">
    <property type="term" value="P:negative regulation of translational initiation"/>
    <property type="evidence" value="ECO:0007669"/>
    <property type="project" value="UniProtKB-UniRule"/>
</dbReference>
<keyword evidence="2 6" id="KW-0678">Repressor</keyword>
<dbReference type="RefSeq" id="WP_038283836.1">
    <property type="nucleotide sequence ID" value="NZ_JPME01000026.1"/>
</dbReference>
<keyword evidence="5 6" id="KW-0694">RNA-binding</keyword>
<dbReference type="GO" id="GO:0005829">
    <property type="term" value="C:cytosol"/>
    <property type="evidence" value="ECO:0007669"/>
    <property type="project" value="TreeGrafter"/>
</dbReference>